<dbReference type="EMBL" id="JBDFQZ010000005">
    <property type="protein sequence ID" value="KAK9727330.1"/>
    <property type="molecule type" value="Genomic_DNA"/>
</dbReference>
<evidence type="ECO:0000256" key="9">
    <source>
        <dbReference type="ARBA" id="ARBA00038341"/>
    </source>
</evidence>
<evidence type="ECO:0000256" key="7">
    <source>
        <dbReference type="ARBA" id="ARBA00023065"/>
    </source>
</evidence>
<evidence type="ECO:0000256" key="1">
    <source>
        <dbReference type="ARBA" id="ARBA00004141"/>
    </source>
</evidence>
<feature type="domain" description="Cation/H(+) antiporter central" evidence="12">
    <location>
        <begin position="550"/>
        <end position="670"/>
    </location>
</feature>
<comment type="subcellular location">
    <subcellularLocation>
        <location evidence="1">Membrane</location>
        <topology evidence="1">Multi-pass membrane protein</topology>
    </subcellularLocation>
</comment>
<evidence type="ECO:0000256" key="8">
    <source>
        <dbReference type="ARBA" id="ARBA00023136"/>
    </source>
</evidence>
<gene>
    <name evidence="14" type="ORF">RND81_05G274100</name>
</gene>
<evidence type="ECO:0000256" key="3">
    <source>
        <dbReference type="ARBA" id="ARBA00022538"/>
    </source>
</evidence>
<dbReference type="GO" id="GO:0016020">
    <property type="term" value="C:membrane"/>
    <property type="evidence" value="ECO:0007669"/>
    <property type="project" value="UniProtKB-SubCell"/>
</dbReference>
<evidence type="ECO:0000313" key="14">
    <source>
        <dbReference type="EMBL" id="KAK9727330.1"/>
    </source>
</evidence>
<dbReference type="InterPro" id="IPR057290">
    <property type="entry name" value="CHX17_C"/>
</dbReference>
<protein>
    <recommendedName>
        <fullName evidence="16">Cation/H+ exchanger domain-containing protein</fullName>
    </recommendedName>
</protein>
<dbReference type="GO" id="GO:0012505">
    <property type="term" value="C:endomembrane system"/>
    <property type="evidence" value="ECO:0007669"/>
    <property type="project" value="TreeGrafter"/>
</dbReference>
<evidence type="ECO:0000259" key="11">
    <source>
        <dbReference type="Pfam" id="PF00999"/>
    </source>
</evidence>
<feature type="transmembrane region" description="Helical" evidence="10">
    <location>
        <begin position="162"/>
        <end position="184"/>
    </location>
</feature>
<evidence type="ECO:0000259" key="13">
    <source>
        <dbReference type="Pfam" id="PF23259"/>
    </source>
</evidence>
<dbReference type="Proteomes" id="UP001443914">
    <property type="component" value="Unassembled WGS sequence"/>
</dbReference>
<dbReference type="GO" id="GO:0006885">
    <property type="term" value="P:regulation of pH"/>
    <property type="evidence" value="ECO:0007669"/>
    <property type="project" value="TreeGrafter"/>
</dbReference>
<feature type="transmembrane region" description="Helical" evidence="10">
    <location>
        <begin position="409"/>
        <end position="428"/>
    </location>
</feature>
<evidence type="ECO:0000256" key="6">
    <source>
        <dbReference type="ARBA" id="ARBA00022989"/>
    </source>
</evidence>
<feature type="transmembrane region" description="Helical" evidence="10">
    <location>
        <begin position="383"/>
        <end position="402"/>
    </location>
</feature>
<dbReference type="InterPro" id="IPR038770">
    <property type="entry name" value="Na+/solute_symporter_sf"/>
</dbReference>
<dbReference type="InterPro" id="IPR057291">
    <property type="entry name" value="CHX17_2nd"/>
</dbReference>
<dbReference type="Pfam" id="PF23259">
    <property type="entry name" value="CHX17_C"/>
    <property type="match status" value="1"/>
</dbReference>
<keyword evidence="15" id="KW-1185">Reference proteome</keyword>
<feature type="transmembrane region" description="Helical" evidence="10">
    <location>
        <begin position="291"/>
        <end position="309"/>
    </location>
</feature>
<evidence type="ECO:0000256" key="4">
    <source>
        <dbReference type="ARBA" id="ARBA00022692"/>
    </source>
</evidence>
<evidence type="ECO:0000256" key="5">
    <source>
        <dbReference type="ARBA" id="ARBA00022958"/>
    </source>
</evidence>
<dbReference type="GO" id="GO:0006813">
    <property type="term" value="P:potassium ion transport"/>
    <property type="evidence" value="ECO:0007669"/>
    <property type="project" value="UniProtKB-KW"/>
</dbReference>
<accession>A0AAW1KXB2</accession>
<evidence type="ECO:0000259" key="12">
    <source>
        <dbReference type="Pfam" id="PF23256"/>
    </source>
</evidence>
<feature type="transmembrane region" description="Helical" evidence="10">
    <location>
        <begin position="471"/>
        <end position="494"/>
    </location>
</feature>
<dbReference type="AlphaFoldDB" id="A0AAW1KXB2"/>
<dbReference type="InterPro" id="IPR050794">
    <property type="entry name" value="CPA2_transporter"/>
</dbReference>
<evidence type="ECO:0000256" key="10">
    <source>
        <dbReference type="SAM" id="Phobius"/>
    </source>
</evidence>
<dbReference type="PANTHER" id="PTHR32468">
    <property type="entry name" value="CATION/H + ANTIPORTER"/>
    <property type="match status" value="1"/>
</dbReference>
<feature type="transmembrane region" description="Helical" evidence="10">
    <location>
        <begin position="258"/>
        <end position="279"/>
    </location>
</feature>
<proteinExistence type="inferred from homology"/>
<feature type="domain" description="Cation/H+ exchanger transmembrane" evidence="11">
    <location>
        <begin position="106"/>
        <end position="491"/>
    </location>
</feature>
<reference evidence="14" key="1">
    <citation type="submission" date="2024-03" db="EMBL/GenBank/DDBJ databases">
        <title>WGS assembly of Saponaria officinalis var. Norfolk2.</title>
        <authorList>
            <person name="Jenkins J."/>
            <person name="Shu S."/>
            <person name="Grimwood J."/>
            <person name="Barry K."/>
            <person name="Goodstein D."/>
            <person name="Schmutz J."/>
            <person name="Leebens-Mack J."/>
            <person name="Osbourn A."/>
        </authorList>
    </citation>
    <scope>NUCLEOTIDE SEQUENCE [LARGE SCALE GENOMIC DNA]</scope>
    <source>
        <strain evidence="14">JIC</strain>
    </source>
</reference>
<comment type="similarity">
    <text evidence="9">Belongs to the monovalent cation:proton antiporter 2 (CPA2) transporter (TC 2.A.37) family. CHX (TC 2.A.37.4) subfamily.</text>
</comment>
<dbReference type="GO" id="GO:1902600">
    <property type="term" value="P:proton transmembrane transport"/>
    <property type="evidence" value="ECO:0007669"/>
    <property type="project" value="InterPro"/>
</dbReference>
<dbReference type="Gene3D" id="1.20.1530.20">
    <property type="match status" value="1"/>
</dbReference>
<keyword evidence="5" id="KW-0630">Potassium</keyword>
<keyword evidence="2" id="KW-0813">Transport</keyword>
<dbReference type="GO" id="GO:0015297">
    <property type="term" value="F:antiporter activity"/>
    <property type="evidence" value="ECO:0007669"/>
    <property type="project" value="InterPro"/>
</dbReference>
<evidence type="ECO:0008006" key="16">
    <source>
        <dbReference type="Google" id="ProtNLM"/>
    </source>
</evidence>
<evidence type="ECO:0000313" key="15">
    <source>
        <dbReference type="Proteomes" id="UP001443914"/>
    </source>
</evidence>
<keyword evidence="7" id="KW-0406">Ion transport</keyword>
<dbReference type="Pfam" id="PF23256">
    <property type="entry name" value="CHX17_2nd"/>
    <property type="match status" value="1"/>
</dbReference>
<feature type="domain" description="Cation/H(+) antiporter C-terminal" evidence="13">
    <location>
        <begin position="691"/>
        <end position="838"/>
    </location>
</feature>
<comment type="caution">
    <text evidence="14">The sequence shown here is derived from an EMBL/GenBank/DDBJ whole genome shotgun (WGS) entry which is preliminary data.</text>
</comment>
<organism evidence="14 15">
    <name type="scientific">Saponaria officinalis</name>
    <name type="common">Common soapwort</name>
    <name type="synonym">Lychnis saponaria</name>
    <dbReference type="NCBI Taxonomy" id="3572"/>
    <lineage>
        <taxon>Eukaryota</taxon>
        <taxon>Viridiplantae</taxon>
        <taxon>Streptophyta</taxon>
        <taxon>Embryophyta</taxon>
        <taxon>Tracheophyta</taxon>
        <taxon>Spermatophyta</taxon>
        <taxon>Magnoliopsida</taxon>
        <taxon>eudicotyledons</taxon>
        <taxon>Gunneridae</taxon>
        <taxon>Pentapetalae</taxon>
        <taxon>Caryophyllales</taxon>
        <taxon>Caryophyllaceae</taxon>
        <taxon>Caryophylleae</taxon>
        <taxon>Saponaria</taxon>
    </lineage>
</organism>
<keyword evidence="8 10" id="KW-0472">Membrane</keyword>
<dbReference type="InterPro" id="IPR006153">
    <property type="entry name" value="Cation/H_exchanger_TM"/>
</dbReference>
<keyword evidence="6 10" id="KW-1133">Transmembrane helix</keyword>
<feature type="transmembrane region" description="Helical" evidence="10">
    <location>
        <begin position="330"/>
        <end position="363"/>
    </location>
</feature>
<feature type="transmembrane region" description="Helical" evidence="10">
    <location>
        <begin position="191"/>
        <end position="216"/>
    </location>
</feature>
<sequence length="857" mass="95055">MITSHDESPSSSFSAWPWATIRAVLTMLVHEKGERLSNNNNNNNNNNAAAMSMKASHKIEEEQDAFRLTNGFVCHSLGRASSQGIFSGNDPLHFTIPALLLQLSLITLITRTTHFILKPFGQPTIVSQILGGVVLGPSLLGRNKEFSAELFPTKSKIILDNLSVFSLMLFLFLLGVKMDLALALRSGKKPIAIGVLGLLISYGLATLAAFLLNHFLSLDPDILSILPFVVELHSMSAFPVIACFLTDLNILNSEIGRLASSSSVVSDVFQWSLITIRFATKIVKSISVSSFLGSFTSVSLFIVFALYGIRPAVLWAIRQTPDGEPMKEVYIFGVFIALFGCGFIGEAIGLSAVIACFIVGLVIPDGPPLGAALSEKLDSLVSVLLMPIFFAICGLQMDVFAIQTMKNIGVIHLVIFAAFLGKVVGTIAPPLFYRMPFRDALSLALIMNAKGIVELTILIQRLKNNGMSEESFAIMMISVVLITGVLSPIVKALYDPSRRYVAFKRRTIRHQRRNEELRLMACVHGSDNVRGMVDVLHASNPTKDSPINLIVMHLIRLMGRSSSLLVPHQPREKSSYYPTQSEKIFNAFKKLEQHYNNLVMVHCFKAISPNASMHNDVCSIALEKRTSLIIIPFQKHCSQGAKLEPSFVYRNLNRNVFDKAPCSVAVLVDHLGLQNNKRARSLIEEPNIYRVTVLFFGGHDDREALAYAMRMSENPKVILTLIRLIGSCSEDIVGNWEQSRLLDGDILSEFRLSTLHKEDRICYQEMELKGTMSWATLIKSIEHSNYELIMVGRRHKNSQYLIELAQWGDCIGELGPLGEILAVNINIRASILVVQQQTRVWGLHDPDESPPIRAIDL</sequence>
<keyword evidence="4 10" id="KW-0812">Transmembrane</keyword>
<feature type="transmembrane region" description="Helical" evidence="10">
    <location>
        <begin position="440"/>
        <end position="459"/>
    </location>
</feature>
<keyword evidence="3" id="KW-0633">Potassium transport</keyword>
<feature type="transmembrane region" description="Helical" evidence="10">
    <location>
        <begin position="222"/>
        <end position="246"/>
    </location>
</feature>
<dbReference type="Pfam" id="PF00999">
    <property type="entry name" value="Na_H_Exchanger"/>
    <property type="match status" value="1"/>
</dbReference>
<evidence type="ECO:0000256" key="2">
    <source>
        <dbReference type="ARBA" id="ARBA00022448"/>
    </source>
</evidence>
<name>A0AAW1KXB2_SAPOF</name>
<dbReference type="PANTHER" id="PTHR32468:SF164">
    <property type="entry name" value="OS05G0485000 PROTEIN"/>
    <property type="match status" value="1"/>
</dbReference>